<organism evidence="2 3">
    <name type="scientific">Tahibacter harae</name>
    <dbReference type="NCBI Taxonomy" id="2963937"/>
    <lineage>
        <taxon>Bacteria</taxon>
        <taxon>Pseudomonadati</taxon>
        <taxon>Pseudomonadota</taxon>
        <taxon>Gammaproteobacteria</taxon>
        <taxon>Lysobacterales</taxon>
        <taxon>Rhodanobacteraceae</taxon>
        <taxon>Tahibacter</taxon>
    </lineage>
</organism>
<dbReference type="Proteomes" id="UP001165498">
    <property type="component" value="Unassembled WGS sequence"/>
</dbReference>
<evidence type="ECO:0000313" key="2">
    <source>
        <dbReference type="EMBL" id="MCQ4165278.1"/>
    </source>
</evidence>
<comment type="caution">
    <text evidence="2">The sequence shown here is derived from an EMBL/GenBank/DDBJ whole genome shotgun (WGS) entry which is preliminary data.</text>
</comment>
<keyword evidence="3" id="KW-1185">Reference proteome</keyword>
<protein>
    <submittedName>
        <fullName evidence="2">Ectonucleotide pyrophosphatase/phosphodiesterase</fullName>
    </submittedName>
</protein>
<dbReference type="PANTHER" id="PTHR10151">
    <property type="entry name" value="ECTONUCLEOTIDE PYROPHOSPHATASE/PHOSPHODIESTERASE"/>
    <property type="match status" value="1"/>
</dbReference>
<dbReference type="InterPro" id="IPR017850">
    <property type="entry name" value="Alkaline_phosphatase_core_sf"/>
</dbReference>
<keyword evidence="1" id="KW-0732">Signal</keyword>
<reference evidence="2" key="1">
    <citation type="submission" date="2022-07" db="EMBL/GenBank/DDBJ databases">
        <title>Tahibacter sp., a new gammaproteobacterium isolated from the silt sample collected at pig farm.</title>
        <authorList>
            <person name="Chen H."/>
        </authorList>
    </citation>
    <scope>NUCLEOTIDE SEQUENCE</scope>
    <source>
        <strain evidence="2">P2K</strain>
    </source>
</reference>
<dbReference type="Gene3D" id="3.30.1360.180">
    <property type="match status" value="1"/>
</dbReference>
<proteinExistence type="predicted"/>
<feature type="chain" id="PRO_5047018388" evidence="1">
    <location>
        <begin position="33"/>
        <end position="427"/>
    </location>
</feature>
<gene>
    <name evidence="2" type="ORF">NM961_11200</name>
</gene>
<sequence>MPRFLLPAHCLRLTLLVCLLLLGACGTAPRRAADTRPDEYLILVSIDGFRADYLQRGRTPHLAALAAGGVQAESMRPAFPSLTFPNHYTLVTGLYPDHHGIVHNRIEREGENDTFIYKKPDTTADPRWWGGEPIWVGAERQGVRAATMFWPGSDVAIDGVRPSYWKPFDTDFPPQARVDTVLGWLDLPAAQRPHFITLYFEQVDRNGHDFGPDSAEVDEALQQLDTALGSLLDGLAARGLRDKVNLVVVSDHGQAAASRERIILIDQLVDLDHVRAVNYGVVAGFEPRPGQEDYADRQLLKRHPHMQCWRKNRIPQRLRYGSNPRVPPIICLASKGWVITNSEWLDGHPDDLSLGEHGYDNQLPEMRALFVANGPAFRRGVRVPEFDNVDVYPLLAHLLGIRPARNDGSSKTMQRMLRVHEPAGTAD</sequence>
<dbReference type="EMBL" id="JANFQO010000009">
    <property type="protein sequence ID" value="MCQ4165278.1"/>
    <property type="molecule type" value="Genomic_DNA"/>
</dbReference>
<dbReference type="CDD" id="cd16018">
    <property type="entry name" value="Enpp"/>
    <property type="match status" value="1"/>
</dbReference>
<evidence type="ECO:0000313" key="3">
    <source>
        <dbReference type="Proteomes" id="UP001165498"/>
    </source>
</evidence>
<feature type="signal peptide" evidence="1">
    <location>
        <begin position="1"/>
        <end position="32"/>
    </location>
</feature>
<dbReference type="InterPro" id="IPR002591">
    <property type="entry name" value="Phosphodiest/P_Trfase"/>
</dbReference>
<dbReference type="SUPFAM" id="SSF53649">
    <property type="entry name" value="Alkaline phosphatase-like"/>
    <property type="match status" value="1"/>
</dbReference>
<dbReference type="RefSeq" id="WP_255914409.1">
    <property type="nucleotide sequence ID" value="NZ_JANFQO010000009.1"/>
</dbReference>
<dbReference type="PROSITE" id="PS51257">
    <property type="entry name" value="PROKAR_LIPOPROTEIN"/>
    <property type="match status" value="1"/>
</dbReference>
<dbReference type="Pfam" id="PF01663">
    <property type="entry name" value="Phosphodiest"/>
    <property type="match status" value="1"/>
</dbReference>
<accession>A0ABT1QSK0</accession>
<evidence type="ECO:0000256" key="1">
    <source>
        <dbReference type="SAM" id="SignalP"/>
    </source>
</evidence>
<dbReference type="PANTHER" id="PTHR10151:SF120">
    <property type="entry name" value="BIS(5'-ADENOSYL)-TRIPHOSPHATASE"/>
    <property type="match status" value="1"/>
</dbReference>
<name>A0ABT1QSK0_9GAMM</name>
<dbReference type="Gene3D" id="3.40.720.10">
    <property type="entry name" value="Alkaline Phosphatase, subunit A"/>
    <property type="match status" value="1"/>
</dbReference>